<comment type="function">
    <text evidence="7">Implicated in mitochondrial protein import and macromolecular assembly. May facilitate the correct folding of imported proteins. May also prevent misfolding and promote the refolding and proper assembly of unfolded polypeptides generated under stress conditions in the mitochondrial matrix.</text>
</comment>
<dbReference type="InterPro" id="IPR027410">
    <property type="entry name" value="TCP-1-like_intermed_sf"/>
</dbReference>
<name>A0A6A5BNP2_NAEFO</name>
<dbReference type="EMBL" id="VFQX01000048">
    <property type="protein sequence ID" value="KAF0975205.1"/>
    <property type="molecule type" value="Genomic_DNA"/>
</dbReference>
<protein>
    <submittedName>
        <fullName evidence="10">Uncharacterized protein</fullName>
    </submittedName>
</protein>
<keyword evidence="6" id="KW-0143">Chaperone</keyword>
<organism evidence="10 11">
    <name type="scientific">Naegleria fowleri</name>
    <name type="common">Brain eating amoeba</name>
    <dbReference type="NCBI Taxonomy" id="5763"/>
    <lineage>
        <taxon>Eukaryota</taxon>
        <taxon>Discoba</taxon>
        <taxon>Heterolobosea</taxon>
        <taxon>Tetramitia</taxon>
        <taxon>Eutetramitia</taxon>
        <taxon>Vahlkampfiidae</taxon>
        <taxon>Naegleria</taxon>
    </lineage>
</organism>
<comment type="similarity">
    <text evidence="1">Belongs to the TCP-1 chaperonin family.</text>
</comment>
<dbReference type="InterPro" id="IPR017998">
    <property type="entry name" value="Chaperone_TCP-1"/>
</dbReference>
<proteinExistence type="inferred from homology"/>
<evidence type="ECO:0000256" key="2">
    <source>
        <dbReference type="ARBA" id="ARBA00022741"/>
    </source>
</evidence>
<evidence type="ECO:0000313" key="10">
    <source>
        <dbReference type="EMBL" id="KAF0975205.1"/>
    </source>
</evidence>
<dbReference type="SUPFAM" id="SSF52029">
    <property type="entry name" value="GroEL apical domain-like"/>
    <property type="match status" value="1"/>
</dbReference>
<evidence type="ECO:0000256" key="8">
    <source>
        <dbReference type="SAM" id="Coils"/>
    </source>
</evidence>
<reference evidence="10 11" key="1">
    <citation type="journal article" date="2019" name="Sci. Rep.">
        <title>Nanopore sequencing improves the draft genome of the human pathogenic amoeba Naegleria fowleri.</title>
        <authorList>
            <person name="Liechti N."/>
            <person name="Schurch N."/>
            <person name="Bruggmann R."/>
            <person name="Wittwer M."/>
        </authorList>
    </citation>
    <scope>NUCLEOTIDE SEQUENCE [LARGE SCALE GENOMIC DNA]</scope>
    <source>
        <strain evidence="10 11">ATCC 30894</strain>
    </source>
</reference>
<dbReference type="Pfam" id="PF00118">
    <property type="entry name" value="Cpn60_TCP1"/>
    <property type="match status" value="1"/>
</dbReference>
<keyword evidence="3" id="KW-0067">ATP-binding</keyword>
<dbReference type="RefSeq" id="XP_044559918.1">
    <property type="nucleotide sequence ID" value="XM_044709539.1"/>
</dbReference>
<dbReference type="Gene3D" id="1.10.560.10">
    <property type="entry name" value="GroEL-like equatorial domain"/>
    <property type="match status" value="1"/>
</dbReference>
<keyword evidence="8" id="KW-0175">Coiled coil</keyword>
<evidence type="ECO:0000313" key="11">
    <source>
        <dbReference type="Proteomes" id="UP000444721"/>
    </source>
</evidence>
<dbReference type="SMR" id="A0A6A5BNP2"/>
<feature type="coiled-coil region" evidence="8">
    <location>
        <begin position="286"/>
        <end position="313"/>
    </location>
</feature>
<evidence type="ECO:0000256" key="7">
    <source>
        <dbReference type="ARBA" id="ARBA00025467"/>
    </source>
</evidence>
<dbReference type="Gene3D" id="3.30.260.10">
    <property type="entry name" value="TCP-1-like chaperonin intermediate domain"/>
    <property type="match status" value="1"/>
</dbReference>
<dbReference type="AlphaFoldDB" id="A0A6A5BNP2"/>
<dbReference type="Gene3D" id="3.50.7.10">
    <property type="entry name" value="GroEL"/>
    <property type="match status" value="1"/>
</dbReference>
<dbReference type="GO" id="GO:0005524">
    <property type="term" value="F:ATP binding"/>
    <property type="evidence" value="ECO:0007669"/>
    <property type="project" value="UniProtKB-KW"/>
</dbReference>
<dbReference type="InterPro" id="IPR002423">
    <property type="entry name" value="Cpn60/GroEL/TCP-1"/>
</dbReference>
<dbReference type="GO" id="GO:0140662">
    <property type="term" value="F:ATP-dependent protein folding chaperone"/>
    <property type="evidence" value="ECO:0007669"/>
    <property type="project" value="InterPro"/>
</dbReference>
<dbReference type="SUPFAM" id="SSF48592">
    <property type="entry name" value="GroEL equatorial domain-like"/>
    <property type="match status" value="1"/>
</dbReference>
<evidence type="ECO:0000256" key="9">
    <source>
        <dbReference type="SAM" id="MobiDB-lite"/>
    </source>
</evidence>
<feature type="compositionally biased region" description="Basic and acidic residues" evidence="9">
    <location>
        <begin position="671"/>
        <end position="692"/>
    </location>
</feature>
<evidence type="ECO:0000256" key="5">
    <source>
        <dbReference type="ARBA" id="ARBA00023016"/>
    </source>
</evidence>
<accession>A0A6A5BNP2</accession>
<evidence type="ECO:0000256" key="6">
    <source>
        <dbReference type="ARBA" id="ARBA00023186"/>
    </source>
</evidence>
<keyword evidence="4" id="KW-0809">Transit peptide</keyword>
<dbReference type="OrthoDB" id="10254801at2759"/>
<gene>
    <name evidence="10" type="ORF">FDP41_005958</name>
</gene>
<comment type="caution">
    <text evidence="10">The sequence shown here is derived from an EMBL/GenBank/DDBJ whole genome shotgun (WGS) entry which is preliminary data.</text>
</comment>
<dbReference type="GeneID" id="68113176"/>
<dbReference type="VEuPathDB" id="AmoebaDB:FDP41_005958"/>
<keyword evidence="5" id="KW-0346">Stress response</keyword>
<evidence type="ECO:0000256" key="1">
    <source>
        <dbReference type="ARBA" id="ARBA00008020"/>
    </source>
</evidence>
<dbReference type="InterPro" id="IPR027409">
    <property type="entry name" value="GroEL-like_apical_dom_sf"/>
</dbReference>
<dbReference type="PANTHER" id="PTHR11353">
    <property type="entry name" value="CHAPERONIN"/>
    <property type="match status" value="1"/>
</dbReference>
<keyword evidence="11" id="KW-1185">Reference proteome</keyword>
<dbReference type="OMA" id="EDCLIAP"/>
<dbReference type="Proteomes" id="UP000444721">
    <property type="component" value="Unassembled WGS sequence"/>
</dbReference>
<feature type="region of interest" description="Disordered" evidence="9">
    <location>
        <begin position="661"/>
        <end position="702"/>
    </location>
</feature>
<sequence length="702" mass="80575">MNSLSHHHQQDVILDQASSAPPFIRIVEGVVQQLLDQVSDCFGPNANVREKIIVDLSHKKQQQPKYLSSEGSFILQHLTVRHPVGVMIMKAVKQLHVGCGDGTISFLKLLLELTRGAHELMKSSVEPMMMSEVLVKLEKFCVNEMKKFGFNLLVNEKNEQIDLSSIKNNKDILSLKIRLHSGKVRELLKTFLSTKLSEKETQLLMDVCLKASSTLYENLTIHEMKNLQFNPNFHNIHVLALTSLSGKAEYFEGLAFEHGLQHPYMLRQRESCKIVVLCDIPLELIKEKKKNEFRTAEERLQLLRNERAKIDQQINHIIKSGVGVVVSNDAMDDISLDRFCKNGIIALRHVRQDICDKICELTSSTKVYSCEQEIKEEYLGSLSKIRIEEDHRQTESTVYIQGNVTNGSTSRIGTIIVHTANVITQHRYIRIIKGALKILRNSYEDCLIAPGGGCLEMMLASRIREMCSLTTELSSTEQCIYEMFANSLESSIPASLCEKSGFNVNLVMRKWKVLTQQAVSNKNSSTQTSRLCTLNCLKYPAEFVDPLQLGIWDSMRVKIQSLHQAVELTCSLIKINSILTSPDLKKESQEKLNQTLNQLMMEQQAVKKDQWKYHRYHSGLNSGGKLDDKKKQDIIKKEERFYSKEMTKHRKMLEMNQQLVMEPERNSIQTREQEEQEFHARKEHERKLREKGLLGYDLEPFQ</sequence>
<dbReference type="VEuPathDB" id="AmoebaDB:NF0101630"/>
<keyword evidence="2" id="KW-0547">Nucleotide-binding</keyword>
<dbReference type="InterPro" id="IPR027413">
    <property type="entry name" value="GROEL-like_equatorial_sf"/>
</dbReference>
<evidence type="ECO:0000256" key="4">
    <source>
        <dbReference type="ARBA" id="ARBA00022946"/>
    </source>
</evidence>
<evidence type="ECO:0000256" key="3">
    <source>
        <dbReference type="ARBA" id="ARBA00022840"/>
    </source>
</evidence>
<dbReference type="VEuPathDB" id="AmoebaDB:NfTy_043820"/>